<dbReference type="InterPro" id="IPR050563">
    <property type="entry name" value="4-hydroxybenzoyl-CoA_TE"/>
</dbReference>
<dbReference type="PANTHER" id="PTHR31793">
    <property type="entry name" value="4-HYDROXYBENZOYL-COA THIOESTERASE FAMILY MEMBER"/>
    <property type="match status" value="1"/>
</dbReference>
<dbReference type="InterPro" id="IPR029069">
    <property type="entry name" value="HotDog_dom_sf"/>
</dbReference>
<name>A0ABT1L811_9HYPH</name>
<proteinExistence type="predicted"/>
<dbReference type="Proteomes" id="UP001205890">
    <property type="component" value="Unassembled WGS sequence"/>
</dbReference>
<comment type="caution">
    <text evidence="1">The sequence shown here is derived from an EMBL/GenBank/DDBJ whole genome shotgun (WGS) entry which is preliminary data.</text>
</comment>
<dbReference type="Pfam" id="PF13279">
    <property type="entry name" value="4HBT_2"/>
    <property type="match status" value="1"/>
</dbReference>
<protein>
    <submittedName>
        <fullName evidence="1">Thioesterase family protein</fullName>
    </submittedName>
</protein>
<evidence type="ECO:0000313" key="2">
    <source>
        <dbReference type="Proteomes" id="UP001205890"/>
    </source>
</evidence>
<dbReference type="EMBL" id="JANCLU010000001">
    <property type="protein sequence ID" value="MCP8937196.1"/>
    <property type="molecule type" value="Genomic_DNA"/>
</dbReference>
<organism evidence="1 2">
    <name type="scientific">Alsobacter ponti</name>
    <dbReference type="NCBI Taxonomy" id="2962936"/>
    <lineage>
        <taxon>Bacteria</taxon>
        <taxon>Pseudomonadati</taxon>
        <taxon>Pseudomonadota</taxon>
        <taxon>Alphaproteobacteria</taxon>
        <taxon>Hyphomicrobiales</taxon>
        <taxon>Alsobacteraceae</taxon>
        <taxon>Alsobacter</taxon>
    </lineage>
</organism>
<keyword evidence="2" id="KW-1185">Reference proteome</keyword>
<dbReference type="SUPFAM" id="SSF54637">
    <property type="entry name" value="Thioesterase/thiol ester dehydrase-isomerase"/>
    <property type="match status" value="1"/>
</dbReference>
<dbReference type="CDD" id="cd00586">
    <property type="entry name" value="4HBT"/>
    <property type="match status" value="1"/>
</dbReference>
<dbReference type="Gene3D" id="3.10.129.10">
    <property type="entry name" value="Hotdog Thioesterase"/>
    <property type="match status" value="1"/>
</dbReference>
<sequence length="177" mass="19640">MSAGIDAKPLFFAPFVSSRMAIEPGWIDYNGHLNMAYYAVLFDRALDEALGALGLGPDYARDAGFSTFTGEWRIRYARELGLDDPVRVTVQLIEFDDKRMHFYMEMRHARELWMAAAVESLNLHVDLARRKVAPFPADILASLAIMKAAHSGLPRPPTLGEAIGIPKKAKSGRPGVH</sequence>
<gene>
    <name evidence="1" type="ORF">NK718_01580</name>
</gene>
<evidence type="ECO:0000313" key="1">
    <source>
        <dbReference type="EMBL" id="MCP8937196.1"/>
    </source>
</evidence>
<reference evidence="1 2" key="1">
    <citation type="submission" date="2022-07" db="EMBL/GenBank/DDBJ databases">
        <authorList>
            <person name="Li W.-J."/>
            <person name="Deng Q.-Q."/>
        </authorList>
    </citation>
    <scope>NUCLEOTIDE SEQUENCE [LARGE SCALE GENOMIC DNA]</scope>
    <source>
        <strain evidence="1 2">SYSU M60028</strain>
    </source>
</reference>
<dbReference type="RefSeq" id="WP_254737899.1">
    <property type="nucleotide sequence ID" value="NZ_JANCLU010000001.1"/>
</dbReference>
<dbReference type="PANTHER" id="PTHR31793:SF2">
    <property type="entry name" value="BLR1345 PROTEIN"/>
    <property type="match status" value="1"/>
</dbReference>
<accession>A0ABT1L811</accession>